<accession>A0A0R0DA19</accession>
<evidence type="ECO:0008006" key="4">
    <source>
        <dbReference type="Google" id="ProtNLM"/>
    </source>
</evidence>
<feature type="transmembrane region" description="Helical" evidence="1">
    <location>
        <begin position="60"/>
        <end position="85"/>
    </location>
</feature>
<keyword evidence="1" id="KW-1133">Transmembrane helix</keyword>
<dbReference type="EMBL" id="LDJM01000006">
    <property type="protein sequence ID" value="KRG79213.1"/>
    <property type="molecule type" value="Genomic_DNA"/>
</dbReference>
<evidence type="ECO:0000313" key="3">
    <source>
        <dbReference type="Proteomes" id="UP000050956"/>
    </source>
</evidence>
<reference evidence="2 3" key="1">
    <citation type="submission" date="2015-05" db="EMBL/GenBank/DDBJ databases">
        <title>Genome sequencing and analysis of members of genus Stenotrophomonas.</title>
        <authorList>
            <person name="Patil P.P."/>
            <person name="Midha S."/>
            <person name="Patil P.B."/>
        </authorList>
    </citation>
    <scope>NUCLEOTIDE SEQUENCE [LARGE SCALE GENOMIC DNA]</scope>
    <source>
        <strain evidence="2 3">DSM 24757</strain>
    </source>
</reference>
<dbReference type="Proteomes" id="UP000050956">
    <property type="component" value="Unassembled WGS sequence"/>
</dbReference>
<comment type="caution">
    <text evidence="2">The sequence shown here is derived from an EMBL/GenBank/DDBJ whole genome shotgun (WGS) entry which is preliminary data.</text>
</comment>
<proteinExistence type="predicted"/>
<evidence type="ECO:0000256" key="1">
    <source>
        <dbReference type="SAM" id="Phobius"/>
    </source>
</evidence>
<sequence>MPPAAATDPQQDNALRLLSIGHYVLAGITALFALFPVIHLLIGVGMLAGLLDGGQAADRLFGLLFIVIALVMITLGLALAAALAWSGRNLARRQRHTACVVVAALACMMMPLGTVLGIFSIVVLMRPGVKDAFVS</sequence>
<dbReference type="PATRIC" id="fig|336566.3.peg.2769"/>
<feature type="transmembrane region" description="Helical" evidence="1">
    <location>
        <begin position="97"/>
        <end position="125"/>
    </location>
</feature>
<dbReference type="AlphaFoldDB" id="A0A0R0DA19"/>
<keyword evidence="1" id="KW-0472">Membrane</keyword>
<keyword evidence="1" id="KW-0812">Transmembrane</keyword>
<keyword evidence="3" id="KW-1185">Reference proteome</keyword>
<organism evidence="2 3">
    <name type="scientific">Stenotrophomonas ginsengisoli</name>
    <dbReference type="NCBI Taxonomy" id="336566"/>
    <lineage>
        <taxon>Bacteria</taxon>
        <taxon>Pseudomonadati</taxon>
        <taxon>Pseudomonadota</taxon>
        <taxon>Gammaproteobacteria</taxon>
        <taxon>Lysobacterales</taxon>
        <taxon>Lysobacteraceae</taxon>
        <taxon>Stenotrophomonas</taxon>
    </lineage>
</organism>
<name>A0A0R0DA19_9GAMM</name>
<gene>
    <name evidence="2" type="ORF">ABB30_02005</name>
</gene>
<dbReference type="STRING" id="336566.ABB30_02005"/>
<evidence type="ECO:0000313" key="2">
    <source>
        <dbReference type="EMBL" id="KRG79213.1"/>
    </source>
</evidence>
<protein>
    <recommendedName>
        <fullName evidence="4">Transmembrane protein</fullName>
    </recommendedName>
</protein>
<feature type="transmembrane region" description="Helical" evidence="1">
    <location>
        <begin position="23"/>
        <end position="48"/>
    </location>
</feature>